<proteinExistence type="predicted"/>
<accession>G4U347</accession>
<keyword evidence="3" id="KW-1185">Reference proteome</keyword>
<dbReference type="EMBL" id="CAFZ01001879">
    <property type="protein sequence ID" value="CCA78006.1"/>
    <property type="molecule type" value="Genomic_DNA"/>
</dbReference>
<name>G4U347_SERID</name>
<dbReference type="Proteomes" id="UP000007148">
    <property type="component" value="Unassembled WGS sequence"/>
</dbReference>
<reference evidence="2 3" key="1">
    <citation type="journal article" date="2011" name="PLoS Pathog.">
        <title>Endophytic Life Strategies Decoded by Genome and Transcriptome Analyses of the Mutualistic Root Symbiont Piriformospora indica.</title>
        <authorList>
            <person name="Zuccaro A."/>
            <person name="Lahrmann U."/>
            <person name="Guldener U."/>
            <person name="Langen G."/>
            <person name="Pfiffi S."/>
            <person name="Biedenkopf D."/>
            <person name="Wong P."/>
            <person name="Samans B."/>
            <person name="Grimm C."/>
            <person name="Basiewicz M."/>
            <person name="Murat C."/>
            <person name="Martin F."/>
            <person name="Kogel K.H."/>
        </authorList>
    </citation>
    <scope>NUCLEOTIDE SEQUENCE [LARGE SCALE GENOMIC DNA]</scope>
    <source>
        <strain evidence="2 3">DSM 11827</strain>
    </source>
</reference>
<comment type="caution">
    <text evidence="2">The sequence shown here is derived from an EMBL/GenBank/DDBJ whole genome shotgun (WGS) entry which is preliminary data.</text>
</comment>
<evidence type="ECO:0000313" key="3">
    <source>
        <dbReference type="Proteomes" id="UP000007148"/>
    </source>
</evidence>
<feature type="region of interest" description="Disordered" evidence="1">
    <location>
        <begin position="1"/>
        <end position="30"/>
    </location>
</feature>
<sequence length="30" mass="3556">MSRDTSPYKEDLHIRSERSSSYEVEYPHGV</sequence>
<dbReference type="AlphaFoldDB" id="G4U347"/>
<evidence type="ECO:0000313" key="2">
    <source>
        <dbReference type="EMBL" id="CCA78006.1"/>
    </source>
</evidence>
<protein>
    <submittedName>
        <fullName evidence="2">Uncharacterized protein</fullName>
    </submittedName>
</protein>
<dbReference type="HOGENOM" id="CLU_3406552_0_0_1"/>
<evidence type="ECO:0000256" key="1">
    <source>
        <dbReference type="SAM" id="MobiDB-lite"/>
    </source>
</evidence>
<dbReference type="InParanoid" id="G4U347"/>
<gene>
    <name evidence="2" type="ORF">PIIN_09520</name>
</gene>
<feature type="compositionally biased region" description="Basic and acidic residues" evidence="1">
    <location>
        <begin position="1"/>
        <end position="20"/>
    </location>
</feature>
<organism evidence="2 3">
    <name type="scientific">Serendipita indica (strain DSM 11827)</name>
    <name type="common">Root endophyte fungus</name>
    <name type="synonym">Piriformospora indica</name>
    <dbReference type="NCBI Taxonomy" id="1109443"/>
    <lineage>
        <taxon>Eukaryota</taxon>
        <taxon>Fungi</taxon>
        <taxon>Dikarya</taxon>
        <taxon>Basidiomycota</taxon>
        <taxon>Agaricomycotina</taxon>
        <taxon>Agaricomycetes</taxon>
        <taxon>Sebacinales</taxon>
        <taxon>Serendipitaceae</taxon>
        <taxon>Serendipita</taxon>
    </lineage>
</organism>